<sequence length="136" mass="14842">MPDLCLIASNHRKGNCPVTATNDRLVTMANQIAGFFSHRPEQTAVSGIAEHIVLYWEPRMRRAFDAIIESHNPALSPLAQKAGEYLMSHDVKPSDHDPLAGMQPRAVTGSDPKEDPNTPPGGFDTDEQHGDNRASS</sequence>
<evidence type="ECO:0000313" key="3">
    <source>
        <dbReference type="Proteomes" id="UP000019438"/>
    </source>
</evidence>
<accession>A0AAN0VGR9</accession>
<feature type="region of interest" description="Disordered" evidence="1">
    <location>
        <begin position="86"/>
        <end position="136"/>
    </location>
</feature>
<organism evidence="2 3">
    <name type="scientific">Granulibacter bethesdensis</name>
    <dbReference type="NCBI Taxonomy" id="364410"/>
    <lineage>
        <taxon>Bacteria</taxon>
        <taxon>Pseudomonadati</taxon>
        <taxon>Pseudomonadota</taxon>
        <taxon>Alphaproteobacteria</taxon>
        <taxon>Acetobacterales</taxon>
        <taxon>Acetobacteraceae</taxon>
        <taxon>Granulibacter</taxon>
    </lineage>
</organism>
<evidence type="ECO:0000313" key="2">
    <source>
        <dbReference type="EMBL" id="AHJ63820.1"/>
    </source>
</evidence>
<proteinExistence type="predicted"/>
<dbReference type="AlphaFoldDB" id="A0AAN0VGR9"/>
<dbReference type="GO" id="GO:0016491">
    <property type="term" value="F:oxidoreductase activity"/>
    <property type="evidence" value="ECO:0007669"/>
    <property type="project" value="UniProtKB-KW"/>
</dbReference>
<dbReference type="EC" id="1.2.1.2" evidence="2"/>
<dbReference type="EMBL" id="CP003181">
    <property type="protein sequence ID" value="AHJ63820.1"/>
    <property type="molecule type" value="Genomic_DNA"/>
</dbReference>
<keyword evidence="2" id="KW-0560">Oxidoreductase</keyword>
<dbReference type="InterPro" id="IPR021074">
    <property type="entry name" value="Formate_DH_dsu"/>
</dbReference>
<dbReference type="KEGG" id="gbc:GbCGDNIH3_1936"/>
<gene>
    <name evidence="2" type="ORF">GbCGDNIH3_1936</name>
</gene>
<dbReference type="Proteomes" id="UP000019438">
    <property type="component" value="Chromosome"/>
</dbReference>
<dbReference type="Pfam" id="PF11390">
    <property type="entry name" value="FdsD"/>
    <property type="match status" value="1"/>
</dbReference>
<name>A0AAN0VGR9_9PROT</name>
<reference evidence="3" key="1">
    <citation type="submission" date="2012-06" db="EMBL/GenBank/DDBJ databases">
        <title>Genome analysis of multiple Granulibacter bethesdensis isolates demonstrates substantial genome diversity.</title>
        <authorList>
            <person name="Greenberg D.E."/>
            <person name="Porcella S.F."/>
            <person name="Zarember K."/>
            <person name="Zelazny A.M."/>
            <person name="Bruno D."/>
            <person name="Martens C."/>
            <person name="Barbian K.D."/>
            <person name="Jaske E."/>
            <person name="Holland S.M."/>
        </authorList>
    </citation>
    <scope>NUCLEOTIDE SEQUENCE [LARGE SCALE GENOMIC DNA]</scope>
    <source>
        <strain evidence="3">CGDNIH3</strain>
    </source>
</reference>
<feature type="compositionally biased region" description="Basic and acidic residues" evidence="1">
    <location>
        <begin position="126"/>
        <end position="136"/>
    </location>
</feature>
<protein>
    <submittedName>
        <fullName evidence="2">NAD-dependent formate dehydrogenase delta subunit (FdsD)</fullName>
        <ecNumber evidence="2">1.2.1.2</ecNumber>
    </submittedName>
</protein>
<evidence type="ECO:0000256" key="1">
    <source>
        <dbReference type="SAM" id="MobiDB-lite"/>
    </source>
</evidence>
<feature type="compositionally biased region" description="Basic and acidic residues" evidence="1">
    <location>
        <begin position="87"/>
        <end position="98"/>
    </location>
</feature>